<evidence type="ECO:0000259" key="1">
    <source>
        <dbReference type="PROSITE" id="PS50206"/>
    </source>
</evidence>
<accession>A0A139M9T3</accession>
<dbReference type="Pfam" id="PF00581">
    <property type="entry name" value="Rhodanese"/>
    <property type="match status" value="1"/>
</dbReference>
<organism evidence="2 3">
    <name type="scientific">Streptococcus oralis</name>
    <dbReference type="NCBI Taxonomy" id="1303"/>
    <lineage>
        <taxon>Bacteria</taxon>
        <taxon>Bacillati</taxon>
        <taxon>Bacillota</taxon>
        <taxon>Bacilli</taxon>
        <taxon>Lactobacillales</taxon>
        <taxon>Streptococcaceae</taxon>
        <taxon>Streptococcus</taxon>
    </lineage>
</organism>
<dbReference type="PANTHER" id="PTHR43031:SF17">
    <property type="entry name" value="SULFURTRANSFERASE YTWF-RELATED"/>
    <property type="match status" value="1"/>
</dbReference>
<dbReference type="InterPro" id="IPR050229">
    <property type="entry name" value="GlpE_sulfurtransferase"/>
</dbReference>
<dbReference type="InterPro" id="IPR001763">
    <property type="entry name" value="Rhodanese-like_dom"/>
</dbReference>
<feature type="domain" description="Rhodanese" evidence="1">
    <location>
        <begin position="14"/>
        <end position="94"/>
    </location>
</feature>
<dbReference type="Proteomes" id="UP000070541">
    <property type="component" value="Unassembled WGS sequence"/>
</dbReference>
<dbReference type="CDD" id="cd00158">
    <property type="entry name" value="RHOD"/>
    <property type="match status" value="1"/>
</dbReference>
<dbReference type="AlphaFoldDB" id="A0A139M9T3"/>
<proteinExistence type="predicted"/>
<dbReference type="PANTHER" id="PTHR43031">
    <property type="entry name" value="FAD-DEPENDENT OXIDOREDUCTASE"/>
    <property type="match status" value="1"/>
</dbReference>
<gene>
    <name evidence="2" type="ORF">SORDD05_00925</name>
</gene>
<dbReference type="PROSITE" id="PS50206">
    <property type="entry name" value="RHODANESE_3"/>
    <property type="match status" value="1"/>
</dbReference>
<dbReference type="Gene3D" id="3.40.250.10">
    <property type="entry name" value="Rhodanese-like domain"/>
    <property type="match status" value="1"/>
</dbReference>
<dbReference type="EMBL" id="LQOG01000023">
    <property type="protein sequence ID" value="KXT60556.1"/>
    <property type="molecule type" value="Genomic_DNA"/>
</dbReference>
<evidence type="ECO:0000313" key="2">
    <source>
        <dbReference type="EMBL" id="KXT60556.1"/>
    </source>
</evidence>
<comment type="caution">
    <text evidence="2">The sequence shown here is derived from an EMBL/GenBank/DDBJ whole genome shotgun (WGS) entry which is preliminary data.</text>
</comment>
<dbReference type="RefSeq" id="WP_061417367.1">
    <property type="nucleotide sequence ID" value="NZ_JAKUWU010000005.1"/>
</dbReference>
<reference evidence="2 3" key="1">
    <citation type="submission" date="2016-01" db="EMBL/GenBank/DDBJ databases">
        <title>Highly variable Streptococcus oralis are common among viridans streptococci isolated from primates.</title>
        <authorList>
            <person name="Denapaite D."/>
            <person name="Rieger M."/>
            <person name="Koendgen S."/>
            <person name="Brueckner R."/>
            <person name="Ochigava I."/>
            <person name="Kappeler P."/>
            <person name="Maetz-Rensing K."/>
            <person name="Leendertz F."/>
            <person name="Hakenbeck R."/>
        </authorList>
    </citation>
    <scope>NUCLEOTIDE SEQUENCE [LARGE SCALE GENOMIC DNA]</scope>
    <source>
        <strain evidence="2 3">DD05</strain>
    </source>
</reference>
<name>A0A139M9T3_STROR</name>
<dbReference type="SUPFAM" id="SSF52821">
    <property type="entry name" value="Rhodanese/Cell cycle control phosphatase"/>
    <property type="match status" value="1"/>
</dbReference>
<dbReference type="PATRIC" id="fig|1303.76.peg.959"/>
<dbReference type="SMART" id="SM00450">
    <property type="entry name" value="RHOD"/>
    <property type="match status" value="1"/>
</dbReference>
<protein>
    <submittedName>
        <fullName evidence="2">Rhodanese-like domain protein</fullName>
    </submittedName>
</protein>
<dbReference type="InterPro" id="IPR036873">
    <property type="entry name" value="Rhodanese-like_dom_sf"/>
</dbReference>
<sequence length="95" mass="11147">MKEIPFSSFYQAYQKENLHVLDIREQEEYDALHLEGVQLLPLSELADRYQELELDQLYYVICKLGIRSARACQFLEEHGYKAINVQGGMMAFENL</sequence>
<evidence type="ECO:0000313" key="3">
    <source>
        <dbReference type="Proteomes" id="UP000070541"/>
    </source>
</evidence>